<dbReference type="Proteomes" id="UP000247409">
    <property type="component" value="Unassembled WGS sequence"/>
</dbReference>
<keyword evidence="2" id="KW-1185">Reference proteome</keyword>
<comment type="caution">
    <text evidence="1">The sequence shown here is derived from an EMBL/GenBank/DDBJ whole genome shotgun (WGS) entry which is preliminary data.</text>
</comment>
<proteinExistence type="predicted"/>
<name>A0A2V3IIR1_9FLOR</name>
<organism evidence="1 2">
    <name type="scientific">Gracilariopsis chorda</name>
    <dbReference type="NCBI Taxonomy" id="448386"/>
    <lineage>
        <taxon>Eukaryota</taxon>
        <taxon>Rhodophyta</taxon>
        <taxon>Florideophyceae</taxon>
        <taxon>Rhodymeniophycidae</taxon>
        <taxon>Gracilariales</taxon>
        <taxon>Gracilariaceae</taxon>
        <taxon>Gracilariopsis</taxon>
    </lineage>
</organism>
<dbReference type="AlphaFoldDB" id="A0A2V3IIR1"/>
<evidence type="ECO:0000313" key="1">
    <source>
        <dbReference type="EMBL" id="PXF41949.1"/>
    </source>
</evidence>
<gene>
    <name evidence="1" type="ORF">BWQ96_08329</name>
</gene>
<protein>
    <submittedName>
        <fullName evidence="1">Trehalose-phosphate phosphatase</fullName>
    </submittedName>
</protein>
<dbReference type="Gene3D" id="3.40.50.1000">
    <property type="entry name" value="HAD superfamily/HAD-like"/>
    <property type="match status" value="1"/>
</dbReference>
<dbReference type="EMBL" id="NBIV01000183">
    <property type="protein sequence ID" value="PXF41949.1"/>
    <property type="molecule type" value="Genomic_DNA"/>
</dbReference>
<dbReference type="InterPro" id="IPR036412">
    <property type="entry name" value="HAD-like_sf"/>
</dbReference>
<reference evidence="1 2" key="1">
    <citation type="journal article" date="2018" name="Mol. Biol. Evol.">
        <title>Analysis of the draft genome of the red seaweed Gracilariopsis chorda provides insights into genome size evolution in Rhodophyta.</title>
        <authorList>
            <person name="Lee J."/>
            <person name="Yang E.C."/>
            <person name="Graf L."/>
            <person name="Yang J.H."/>
            <person name="Qiu H."/>
            <person name="Zel Zion U."/>
            <person name="Chan C.X."/>
            <person name="Stephens T.G."/>
            <person name="Weber A.P.M."/>
            <person name="Boo G.H."/>
            <person name="Boo S.M."/>
            <person name="Kim K.M."/>
            <person name="Shin Y."/>
            <person name="Jung M."/>
            <person name="Lee S.J."/>
            <person name="Yim H.S."/>
            <person name="Lee J.H."/>
            <person name="Bhattacharya D."/>
            <person name="Yoon H.S."/>
        </authorList>
    </citation>
    <scope>NUCLEOTIDE SEQUENCE [LARGE SCALE GENOMIC DNA]</scope>
    <source>
        <strain evidence="1 2">SKKU-2015</strain>
        <tissue evidence="1">Whole body</tissue>
    </source>
</reference>
<dbReference type="SUPFAM" id="SSF56784">
    <property type="entry name" value="HAD-like"/>
    <property type="match status" value="1"/>
</dbReference>
<dbReference type="InterPro" id="IPR023214">
    <property type="entry name" value="HAD_sf"/>
</dbReference>
<accession>A0A2V3IIR1</accession>
<evidence type="ECO:0000313" key="2">
    <source>
        <dbReference type="Proteomes" id="UP000247409"/>
    </source>
</evidence>
<sequence length="263" mass="28965">MAPPASRVPFLGRNDFLCYLDTAGRRFAFLFDVDKTTADTQQLQGGTVRVRGGIISACHLLVGKGHGVGFISGRVEHRLLAATAGFFPIGSRHGRDLIFSDGSRMHVGPIVNVEREKEIARAFVASRRDLIYFEDKESFEIGFQNAEHVKGQVNAFMESVVRDRPDLTLLPLKMVYEVVGKDANKGEAVKAFLRHDPMFRGKLPVYFGDDVGDYPAGRAVQEMGGILVWVGDLRSATDAQADVYVLNPAAVERLLVTFNMCAC</sequence>